<evidence type="ECO:0000256" key="1">
    <source>
        <dbReference type="ARBA" id="ARBA00010641"/>
    </source>
</evidence>
<dbReference type="InterPro" id="IPR013324">
    <property type="entry name" value="RNA_pol_sigma_r3/r4-like"/>
</dbReference>
<keyword evidence="4" id="KW-0804">Transcription</keyword>
<dbReference type="Pfam" id="PF08281">
    <property type="entry name" value="Sigma70_r4_2"/>
    <property type="match status" value="1"/>
</dbReference>
<dbReference type="EMBL" id="DWXE01000022">
    <property type="protein sequence ID" value="HJB91065.1"/>
    <property type="molecule type" value="Genomic_DNA"/>
</dbReference>
<dbReference type="CDD" id="cd06171">
    <property type="entry name" value="Sigma70_r4"/>
    <property type="match status" value="1"/>
</dbReference>
<keyword evidence="2" id="KW-0805">Transcription regulation</keyword>
<evidence type="ECO:0000259" key="5">
    <source>
        <dbReference type="Pfam" id="PF04542"/>
    </source>
</evidence>
<evidence type="ECO:0000313" key="7">
    <source>
        <dbReference type="EMBL" id="HJB91065.1"/>
    </source>
</evidence>
<protein>
    <submittedName>
        <fullName evidence="7">Sigma-70 family RNA polymerase sigma factor</fullName>
    </submittedName>
</protein>
<reference evidence="7" key="1">
    <citation type="journal article" date="2021" name="PeerJ">
        <title>Extensive microbial diversity within the chicken gut microbiome revealed by metagenomics and culture.</title>
        <authorList>
            <person name="Gilroy R."/>
            <person name="Ravi A."/>
            <person name="Getino M."/>
            <person name="Pursley I."/>
            <person name="Horton D.L."/>
            <person name="Alikhan N.F."/>
            <person name="Baker D."/>
            <person name="Gharbi K."/>
            <person name="Hall N."/>
            <person name="Watson M."/>
            <person name="Adriaenssens E.M."/>
            <person name="Foster-Nyarko E."/>
            <person name="Jarju S."/>
            <person name="Secka A."/>
            <person name="Antonio M."/>
            <person name="Oren A."/>
            <person name="Chaudhuri R.R."/>
            <person name="La Ragione R."/>
            <person name="Hildebrand F."/>
            <person name="Pallen M.J."/>
        </authorList>
    </citation>
    <scope>NUCLEOTIDE SEQUENCE</scope>
    <source>
        <strain evidence="7">USAMLcec3-2134</strain>
    </source>
</reference>
<dbReference type="SUPFAM" id="SSF88946">
    <property type="entry name" value="Sigma2 domain of RNA polymerase sigma factors"/>
    <property type="match status" value="1"/>
</dbReference>
<dbReference type="NCBIfam" id="TIGR02937">
    <property type="entry name" value="sigma70-ECF"/>
    <property type="match status" value="1"/>
</dbReference>
<dbReference type="Proteomes" id="UP000886883">
    <property type="component" value="Unassembled WGS sequence"/>
</dbReference>
<dbReference type="GO" id="GO:0006352">
    <property type="term" value="P:DNA-templated transcription initiation"/>
    <property type="evidence" value="ECO:0007669"/>
    <property type="project" value="InterPro"/>
</dbReference>
<evidence type="ECO:0000256" key="4">
    <source>
        <dbReference type="ARBA" id="ARBA00023163"/>
    </source>
</evidence>
<dbReference type="PANTHER" id="PTHR43133:SF51">
    <property type="entry name" value="RNA POLYMERASE SIGMA FACTOR"/>
    <property type="match status" value="1"/>
</dbReference>
<organism evidence="7 8">
    <name type="scientific">Candidatus Eisenbergiella merdigallinarum</name>
    <dbReference type="NCBI Taxonomy" id="2838552"/>
    <lineage>
        <taxon>Bacteria</taxon>
        <taxon>Bacillati</taxon>
        <taxon>Bacillota</taxon>
        <taxon>Clostridia</taxon>
        <taxon>Lachnospirales</taxon>
        <taxon>Lachnospiraceae</taxon>
        <taxon>Eisenbergiella</taxon>
    </lineage>
</organism>
<sequence length="172" mass="20291">MLEKEIQTYIQRAKEHDPDAFTDLMQFYMKDMYRTAIAILMNDADSADAIQDTILACWEKMDTIREPRYFKTWLTKILIRKCYDIRKQQANRVSFEDWQEESACDSYNVELKEALAALEDKYRLPMILFYGQGYRIREIAGILHIPVSTVQTRLARGRKKLAAYYENGGIRP</sequence>
<accession>A0A9D2MS96</accession>
<name>A0A9D2MS96_9FIRM</name>
<comment type="caution">
    <text evidence="7">The sequence shown here is derived from an EMBL/GenBank/DDBJ whole genome shotgun (WGS) entry which is preliminary data.</text>
</comment>
<dbReference type="InterPro" id="IPR007627">
    <property type="entry name" value="RNA_pol_sigma70_r2"/>
</dbReference>
<dbReference type="InterPro" id="IPR013325">
    <property type="entry name" value="RNA_pol_sigma_r2"/>
</dbReference>
<gene>
    <name evidence="7" type="ORF">H9763_06300</name>
</gene>
<dbReference type="Pfam" id="PF04542">
    <property type="entry name" value="Sigma70_r2"/>
    <property type="match status" value="1"/>
</dbReference>
<dbReference type="GO" id="GO:0003677">
    <property type="term" value="F:DNA binding"/>
    <property type="evidence" value="ECO:0007669"/>
    <property type="project" value="InterPro"/>
</dbReference>
<evidence type="ECO:0000256" key="2">
    <source>
        <dbReference type="ARBA" id="ARBA00023015"/>
    </source>
</evidence>
<feature type="domain" description="RNA polymerase sigma factor 70 region 4 type 2" evidence="6">
    <location>
        <begin position="110"/>
        <end position="161"/>
    </location>
</feature>
<evidence type="ECO:0000259" key="6">
    <source>
        <dbReference type="Pfam" id="PF08281"/>
    </source>
</evidence>
<proteinExistence type="inferred from homology"/>
<feature type="domain" description="RNA polymerase sigma-70 region 2" evidence="5">
    <location>
        <begin position="28"/>
        <end position="90"/>
    </location>
</feature>
<keyword evidence="3" id="KW-0731">Sigma factor</keyword>
<reference evidence="7" key="2">
    <citation type="submission" date="2021-04" db="EMBL/GenBank/DDBJ databases">
        <authorList>
            <person name="Gilroy R."/>
        </authorList>
    </citation>
    <scope>NUCLEOTIDE SEQUENCE</scope>
    <source>
        <strain evidence="7">USAMLcec3-2134</strain>
    </source>
</reference>
<evidence type="ECO:0000256" key="3">
    <source>
        <dbReference type="ARBA" id="ARBA00023082"/>
    </source>
</evidence>
<comment type="similarity">
    <text evidence="1">Belongs to the sigma-70 factor family. ECF subfamily.</text>
</comment>
<dbReference type="Gene3D" id="1.10.1740.10">
    <property type="match status" value="1"/>
</dbReference>
<evidence type="ECO:0000313" key="8">
    <source>
        <dbReference type="Proteomes" id="UP000886883"/>
    </source>
</evidence>
<dbReference type="InterPro" id="IPR036388">
    <property type="entry name" value="WH-like_DNA-bd_sf"/>
</dbReference>
<dbReference type="InterPro" id="IPR039425">
    <property type="entry name" value="RNA_pol_sigma-70-like"/>
</dbReference>
<dbReference type="AlphaFoldDB" id="A0A9D2MS96"/>
<dbReference type="PANTHER" id="PTHR43133">
    <property type="entry name" value="RNA POLYMERASE ECF-TYPE SIGMA FACTO"/>
    <property type="match status" value="1"/>
</dbReference>
<dbReference type="Gene3D" id="1.10.10.10">
    <property type="entry name" value="Winged helix-like DNA-binding domain superfamily/Winged helix DNA-binding domain"/>
    <property type="match status" value="1"/>
</dbReference>
<dbReference type="InterPro" id="IPR013249">
    <property type="entry name" value="RNA_pol_sigma70_r4_t2"/>
</dbReference>
<dbReference type="GO" id="GO:0016987">
    <property type="term" value="F:sigma factor activity"/>
    <property type="evidence" value="ECO:0007669"/>
    <property type="project" value="UniProtKB-KW"/>
</dbReference>
<dbReference type="SUPFAM" id="SSF88659">
    <property type="entry name" value="Sigma3 and sigma4 domains of RNA polymerase sigma factors"/>
    <property type="match status" value="1"/>
</dbReference>
<dbReference type="InterPro" id="IPR014284">
    <property type="entry name" value="RNA_pol_sigma-70_dom"/>
</dbReference>